<accession>A0ABT4C9S3</accession>
<proteinExistence type="predicted"/>
<feature type="compositionally biased region" description="Basic and acidic residues" evidence="1">
    <location>
        <begin position="11"/>
        <end position="38"/>
    </location>
</feature>
<dbReference type="EMBL" id="JAPPUX010000001">
    <property type="protein sequence ID" value="MCY4724854.1"/>
    <property type="molecule type" value="Genomic_DNA"/>
</dbReference>
<gene>
    <name evidence="2" type="ORF">NYO98_01070</name>
</gene>
<reference evidence="2" key="1">
    <citation type="submission" date="2022-08" db="EMBL/GenBank/DDBJ databases">
        <title>Genome sequencing of Nocardioides sp. STR2.</title>
        <authorList>
            <person name="So Y."/>
        </authorList>
    </citation>
    <scope>NUCLEOTIDE SEQUENCE</scope>
    <source>
        <strain evidence="2">STR2</strain>
    </source>
</reference>
<feature type="region of interest" description="Disordered" evidence="1">
    <location>
        <begin position="1"/>
        <end position="60"/>
    </location>
</feature>
<name>A0ABT4C9S3_9ACTN</name>
<organism evidence="2 3">
    <name type="scientific">Nocardioides pini</name>
    <dbReference type="NCBI Taxonomy" id="2975053"/>
    <lineage>
        <taxon>Bacteria</taxon>
        <taxon>Bacillati</taxon>
        <taxon>Actinomycetota</taxon>
        <taxon>Actinomycetes</taxon>
        <taxon>Propionibacteriales</taxon>
        <taxon>Nocardioidaceae</taxon>
        <taxon>Nocardioides</taxon>
    </lineage>
</organism>
<evidence type="ECO:0000313" key="3">
    <source>
        <dbReference type="Proteomes" id="UP001074726"/>
    </source>
</evidence>
<evidence type="ECO:0000313" key="2">
    <source>
        <dbReference type="EMBL" id="MCY4724854.1"/>
    </source>
</evidence>
<protein>
    <submittedName>
        <fullName evidence="2">Uncharacterized protein</fullName>
    </submittedName>
</protein>
<sequence length="60" mass="6939">MNFFRRRARASSKEEALAEARKATARLRRDKEDLERYRATKQANPADRMTPNQWLGSGGT</sequence>
<dbReference type="Proteomes" id="UP001074726">
    <property type="component" value="Unassembled WGS sequence"/>
</dbReference>
<dbReference type="RefSeq" id="WP_268109667.1">
    <property type="nucleotide sequence ID" value="NZ_JAPPUX010000001.1"/>
</dbReference>
<evidence type="ECO:0000256" key="1">
    <source>
        <dbReference type="SAM" id="MobiDB-lite"/>
    </source>
</evidence>
<comment type="caution">
    <text evidence="2">The sequence shown here is derived from an EMBL/GenBank/DDBJ whole genome shotgun (WGS) entry which is preliminary data.</text>
</comment>
<feature type="compositionally biased region" description="Basic residues" evidence="1">
    <location>
        <begin position="1"/>
        <end position="10"/>
    </location>
</feature>
<keyword evidence="3" id="KW-1185">Reference proteome</keyword>
<feature type="compositionally biased region" description="Polar residues" evidence="1">
    <location>
        <begin position="50"/>
        <end position="60"/>
    </location>
</feature>